<dbReference type="Proteomes" id="UP001153076">
    <property type="component" value="Unassembled WGS sequence"/>
</dbReference>
<evidence type="ECO:0000256" key="1">
    <source>
        <dbReference type="SAM" id="MobiDB-lite"/>
    </source>
</evidence>
<dbReference type="InterPro" id="IPR029480">
    <property type="entry name" value="Transpos_assoc"/>
</dbReference>
<name>A0A9Q1GMC4_9CARY</name>
<feature type="region of interest" description="Disordered" evidence="1">
    <location>
        <begin position="187"/>
        <end position="219"/>
    </location>
</feature>
<keyword evidence="4" id="KW-1185">Reference proteome</keyword>
<evidence type="ECO:0000313" key="3">
    <source>
        <dbReference type="EMBL" id="KAJ8422099.1"/>
    </source>
</evidence>
<dbReference type="AlphaFoldDB" id="A0A9Q1GMC4"/>
<proteinExistence type="predicted"/>
<protein>
    <recommendedName>
        <fullName evidence="2">Transposase-associated domain-containing protein</fullName>
    </recommendedName>
</protein>
<feature type="compositionally biased region" description="Low complexity" evidence="1">
    <location>
        <begin position="187"/>
        <end position="197"/>
    </location>
</feature>
<comment type="caution">
    <text evidence="3">The sequence shown here is derived from an EMBL/GenBank/DDBJ whole genome shotgun (WGS) entry which is preliminary data.</text>
</comment>
<reference evidence="3" key="1">
    <citation type="submission" date="2022-04" db="EMBL/GenBank/DDBJ databases">
        <title>Carnegiea gigantea Genome sequencing and assembly v2.</title>
        <authorList>
            <person name="Copetti D."/>
            <person name="Sanderson M.J."/>
            <person name="Burquez A."/>
            <person name="Wojciechowski M.F."/>
        </authorList>
    </citation>
    <scope>NUCLEOTIDE SEQUENCE</scope>
    <source>
        <strain evidence="3">SGP5-SGP5p</strain>
        <tissue evidence="3">Aerial part</tissue>
    </source>
</reference>
<accession>A0A9Q1GMC4</accession>
<feature type="compositionally biased region" description="Polar residues" evidence="1">
    <location>
        <begin position="198"/>
        <end position="219"/>
    </location>
</feature>
<gene>
    <name evidence="3" type="ORF">Cgig2_011966</name>
</gene>
<sequence>MKRFGYDSSGKNTILIAVLELRHERMDHRKRKWIDSNNWHEGGVNEFLEFAFRNKDEKVPCPCKKCVHRFHRSKKEIFDHLVEHRMIEDYDTWYCHRESLHASGVATTLNRNQTVYDDDLDDDDDDDDDDDVVMDLLEHMAHINRITHRRCPTPCDKEQMHSEGFSIMGKRKRSRIVYIATQNERTSNAASASASTAEMEQNVTTQSGAQLGPSNGSPISNHELSEVKFIIPYRVAESYVLKSMGRKWSNFKADLKLEHYEPTVEIAYVYIDTHKDRKTRPAPMDEKSKQAVVSD</sequence>
<dbReference type="OrthoDB" id="1913335at2759"/>
<dbReference type="EMBL" id="JAKOGI010002387">
    <property type="protein sequence ID" value="KAJ8422099.1"/>
    <property type="molecule type" value="Genomic_DNA"/>
</dbReference>
<evidence type="ECO:0000313" key="4">
    <source>
        <dbReference type="Proteomes" id="UP001153076"/>
    </source>
</evidence>
<dbReference type="Pfam" id="PF13963">
    <property type="entry name" value="Transpos_assoc"/>
    <property type="match status" value="1"/>
</dbReference>
<feature type="domain" description="Transposase-associated" evidence="2">
    <location>
        <begin position="31"/>
        <end position="98"/>
    </location>
</feature>
<evidence type="ECO:0000259" key="2">
    <source>
        <dbReference type="Pfam" id="PF13963"/>
    </source>
</evidence>
<organism evidence="3 4">
    <name type="scientific">Carnegiea gigantea</name>
    <dbReference type="NCBI Taxonomy" id="171969"/>
    <lineage>
        <taxon>Eukaryota</taxon>
        <taxon>Viridiplantae</taxon>
        <taxon>Streptophyta</taxon>
        <taxon>Embryophyta</taxon>
        <taxon>Tracheophyta</taxon>
        <taxon>Spermatophyta</taxon>
        <taxon>Magnoliopsida</taxon>
        <taxon>eudicotyledons</taxon>
        <taxon>Gunneridae</taxon>
        <taxon>Pentapetalae</taxon>
        <taxon>Caryophyllales</taxon>
        <taxon>Cactineae</taxon>
        <taxon>Cactaceae</taxon>
        <taxon>Cactoideae</taxon>
        <taxon>Echinocereeae</taxon>
        <taxon>Carnegiea</taxon>
    </lineage>
</organism>